<evidence type="ECO:0000313" key="2">
    <source>
        <dbReference type="Proteomes" id="UP000266861"/>
    </source>
</evidence>
<dbReference type="EMBL" id="PQFF01000070">
    <property type="protein sequence ID" value="RHZ84907.1"/>
    <property type="molecule type" value="Genomic_DNA"/>
</dbReference>
<organism evidence="1 2">
    <name type="scientific">Diversispora epigaea</name>
    <dbReference type="NCBI Taxonomy" id="1348612"/>
    <lineage>
        <taxon>Eukaryota</taxon>
        <taxon>Fungi</taxon>
        <taxon>Fungi incertae sedis</taxon>
        <taxon>Mucoromycota</taxon>
        <taxon>Glomeromycotina</taxon>
        <taxon>Glomeromycetes</taxon>
        <taxon>Diversisporales</taxon>
        <taxon>Diversisporaceae</taxon>
        <taxon>Diversispora</taxon>
    </lineage>
</organism>
<gene>
    <name evidence="1" type="ORF">Glove_74g66</name>
</gene>
<keyword evidence="2" id="KW-1185">Reference proteome</keyword>
<reference evidence="1 2" key="1">
    <citation type="submission" date="2018-08" db="EMBL/GenBank/DDBJ databases">
        <title>Genome and evolution of the arbuscular mycorrhizal fungus Diversispora epigaea (formerly Glomus versiforme) and its bacterial endosymbionts.</title>
        <authorList>
            <person name="Sun X."/>
            <person name="Fei Z."/>
            <person name="Harrison M."/>
        </authorList>
    </citation>
    <scope>NUCLEOTIDE SEQUENCE [LARGE SCALE GENOMIC DNA]</scope>
    <source>
        <strain evidence="1 2">IT104</strain>
    </source>
</reference>
<dbReference type="Proteomes" id="UP000266861">
    <property type="component" value="Unassembled WGS sequence"/>
</dbReference>
<dbReference type="AlphaFoldDB" id="A0A397JBJ2"/>
<name>A0A397JBJ2_9GLOM</name>
<sequence length="124" mass="14348">MLAVIIKSAQDLLEKKIYPNYDEFKESAEFFLRESDNEFFSTLGSTLCARVKTAIFENFSNMLPPISNVAKASEIAAWKKKLAVSNCFRKLFEKIEDDENDTYMTKIIKNVWPKKKNIPNLQIT</sequence>
<comment type="caution">
    <text evidence="1">The sequence shown here is derived from an EMBL/GenBank/DDBJ whole genome shotgun (WGS) entry which is preliminary data.</text>
</comment>
<accession>A0A397JBJ2</accession>
<protein>
    <submittedName>
        <fullName evidence="1">Uncharacterized protein</fullName>
    </submittedName>
</protein>
<dbReference type="OrthoDB" id="2408226at2759"/>
<evidence type="ECO:0000313" key="1">
    <source>
        <dbReference type="EMBL" id="RHZ84907.1"/>
    </source>
</evidence>
<proteinExistence type="predicted"/>